<protein>
    <submittedName>
        <fullName evidence="2">Uncharacterized protein</fullName>
    </submittedName>
</protein>
<comment type="caution">
    <text evidence="2">The sequence shown here is derived from an EMBL/GenBank/DDBJ whole genome shotgun (WGS) entry which is preliminary data.</text>
</comment>
<name>A0ABR2F1X2_9ROSI</name>
<keyword evidence="3" id="KW-1185">Reference proteome</keyword>
<evidence type="ECO:0000313" key="2">
    <source>
        <dbReference type="EMBL" id="KAK8568961.1"/>
    </source>
</evidence>
<evidence type="ECO:0000256" key="1">
    <source>
        <dbReference type="SAM" id="MobiDB-lite"/>
    </source>
</evidence>
<feature type="region of interest" description="Disordered" evidence="1">
    <location>
        <begin position="70"/>
        <end position="101"/>
    </location>
</feature>
<dbReference type="EMBL" id="JBBPBM010000009">
    <property type="protein sequence ID" value="KAK8568961.1"/>
    <property type="molecule type" value="Genomic_DNA"/>
</dbReference>
<feature type="region of interest" description="Disordered" evidence="1">
    <location>
        <begin position="1"/>
        <end position="53"/>
    </location>
</feature>
<accession>A0ABR2F1X2</accession>
<dbReference type="Proteomes" id="UP001472677">
    <property type="component" value="Unassembled WGS sequence"/>
</dbReference>
<gene>
    <name evidence="2" type="ORF">V6N12_007494</name>
</gene>
<reference evidence="2 3" key="1">
    <citation type="journal article" date="2024" name="G3 (Bethesda)">
        <title>Genome assembly of Hibiscus sabdariffa L. provides insights into metabolisms of medicinal natural products.</title>
        <authorList>
            <person name="Kim T."/>
        </authorList>
    </citation>
    <scope>NUCLEOTIDE SEQUENCE [LARGE SCALE GENOMIC DNA]</scope>
    <source>
        <strain evidence="2">TK-2024</strain>
        <tissue evidence="2">Old leaves</tissue>
    </source>
</reference>
<proteinExistence type="predicted"/>
<organism evidence="2 3">
    <name type="scientific">Hibiscus sabdariffa</name>
    <name type="common">roselle</name>
    <dbReference type="NCBI Taxonomy" id="183260"/>
    <lineage>
        <taxon>Eukaryota</taxon>
        <taxon>Viridiplantae</taxon>
        <taxon>Streptophyta</taxon>
        <taxon>Embryophyta</taxon>
        <taxon>Tracheophyta</taxon>
        <taxon>Spermatophyta</taxon>
        <taxon>Magnoliopsida</taxon>
        <taxon>eudicotyledons</taxon>
        <taxon>Gunneridae</taxon>
        <taxon>Pentapetalae</taxon>
        <taxon>rosids</taxon>
        <taxon>malvids</taxon>
        <taxon>Malvales</taxon>
        <taxon>Malvaceae</taxon>
        <taxon>Malvoideae</taxon>
        <taxon>Hibiscus</taxon>
    </lineage>
</organism>
<sequence>MVDSSNECVSGSGRAHDAESNSAPACYDSASHGSASITPEFVHNDESTHDSNLVPNETVAPIVAERTLESQAPVQPGPGAIQDGKLSDKETDGGAINESLLGKGCKDQVPWQTKRAVKKTGRDVTREPMLEAHGEEGTRDGYRKDLIMGNKRMMTKRAKRRNPNIRIETNRVVVTNGPGDIRQKFFPTIRKSPPKGVRLDRAMVVGHVSVIQYFCQSKVTHKASKPVMRRKLSFWRKALLTLNIICKPKPP</sequence>
<evidence type="ECO:0000313" key="3">
    <source>
        <dbReference type="Proteomes" id="UP001472677"/>
    </source>
</evidence>